<evidence type="ECO:0000313" key="4">
    <source>
        <dbReference type="Proteomes" id="UP000281549"/>
    </source>
</evidence>
<accession>A0A4P9YQR9</accession>
<name>A0A4P9YQR9_ROZAC</name>
<feature type="chain" id="PRO_5020709360" evidence="2">
    <location>
        <begin position="19"/>
        <end position="187"/>
    </location>
</feature>
<organism evidence="3 4">
    <name type="scientific">Rozella allomycis (strain CSF55)</name>
    <dbReference type="NCBI Taxonomy" id="988480"/>
    <lineage>
        <taxon>Eukaryota</taxon>
        <taxon>Fungi</taxon>
        <taxon>Fungi incertae sedis</taxon>
        <taxon>Cryptomycota</taxon>
        <taxon>Cryptomycota incertae sedis</taxon>
        <taxon>Rozella</taxon>
    </lineage>
</organism>
<keyword evidence="1" id="KW-0472">Membrane</keyword>
<gene>
    <name evidence="3" type="ORF">ROZALSC1DRAFT_26485</name>
</gene>
<dbReference type="Proteomes" id="UP000281549">
    <property type="component" value="Unassembled WGS sequence"/>
</dbReference>
<proteinExistence type="predicted"/>
<dbReference type="EMBL" id="ML004908">
    <property type="protein sequence ID" value="RKP22147.1"/>
    <property type="molecule type" value="Genomic_DNA"/>
</dbReference>
<feature type="signal peptide" evidence="2">
    <location>
        <begin position="1"/>
        <end position="18"/>
    </location>
</feature>
<keyword evidence="1" id="KW-1133">Transmembrane helix</keyword>
<protein>
    <submittedName>
        <fullName evidence="3">Uncharacterized protein</fullName>
    </submittedName>
</protein>
<feature type="transmembrane region" description="Helical" evidence="1">
    <location>
        <begin position="121"/>
        <end position="145"/>
    </location>
</feature>
<dbReference type="AlphaFoldDB" id="A0A4P9YQR9"/>
<reference evidence="4" key="1">
    <citation type="journal article" date="2018" name="Nat. Microbiol.">
        <title>Leveraging single-cell genomics to expand the fungal tree of life.</title>
        <authorList>
            <person name="Ahrendt S.R."/>
            <person name="Quandt C.A."/>
            <person name="Ciobanu D."/>
            <person name="Clum A."/>
            <person name="Salamov A."/>
            <person name="Andreopoulos B."/>
            <person name="Cheng J.F."/>
            <person name="Woyke T."/>
            <person name="Pelin A."/>
            <person name="Henrissat B."/>
            <person name="Reynolds N.K."/>
            <person name="Benny G.L."/>
            <person name="Smith M.E."/>
            <person name="James T.Y."/>
            <person name="Grigoriev I.V."/>
        </authorList>
    </citation>
    <scope>NUCLEOTIDE SEQUENCE [LARGE SCALE GENOMIC DNA]</scope>
    <source>
        <strain evidence="4">CSF55</strain>
    </source>
</reference>
<evidence type="ECO:0000313" key="3">
    <source>
        <dbReference type="EMBL" id="RKP22147.1"/>
    </source>
</evidence>
<keyword evidence="2" id="KW-0732">Signal</keyword>
<evidence type="ECO:0000256" key="1">
    <source>
        <dbReference type="SAM" id="Phobius"/>
    </source>
</evidence>
<evidence type="ECO:0000256" key="2">
    <source>
        <dbReference type="SAM" id="SignalP"/>
    </source>
</evidence>
<keyword evidence="1" id="KW-0812">Transmembrane</keyword>
<sequence>MWLSKLSLISLLVANARGSDTNSFYCVINITYPDNDMAPLIETDSLSTMSYWTFTTANEYPSSIRSFAKRKWLKKRGRKVLELASLKSHYNVYILYYQRFFKNINEWNLKYWQKSILAGTLAFFILPFSASLLGAFAFGITANYINADPFKAARSGLKMSPLLLLMNHELEDYKNYFSIKLLCDIIC</sequence>